<evidence type="ECO:0000313" key="12">
    <source>
        <dbReference type="EMBL" id="CAI9757477.1"/>
    </source>
</evidence>
<dbReference type="InterPro" id="IPR046831">
    <property type="entry name" value="Calmodulin_bind_N"/>
</dbReference>
<dbReference type="GO" id="GO:0005516">
    <property type="term" value="F:calmodulin binding"/>
    <property type="evidence" value="ECO:0007669"/>
    <property type="project" value="InterPro"/>
</dbReference>
<evidence type="ECO:0000256" key="7">
    <source>
        <dbReference type="ARBA" id="ARBA00023242"/>
    </source>
</evidence>
<dbReference type="GO" id="GO:0005634">
    <property type="term" value="C:nucleus"/>
    <property type="evidence" value="ECO:0007669"/>
    <property type="project" value="UniProtKB-SubCell"/>
</dbReference>
<evidence type="ECO:0000256" key="6">
    <source>
        <dbReference type="ARBA" id="ARBA00023163"/>
    </source>
</evidence>
<keyword evidence="13" id="KW-1185">Reference proteome</keyword>
<accession>A0AAD1YZC5</accession>
<feature type="chain" id="PRO_5042200110" evidence="8">
    <location>
        <begin position="21"/>
        <end position="605"/>
    </location>
</feature>
<organism evidence="12 13">
    <name type="scientific">Fraxinus pennsylvanica</name>
    <dbReference type="NCBI Taxonomy" id="56036"/>
    <lineage>
        <taxon>Eukaryota</taxon>
        <taxon>Viridiplantae</taxon>
        <taxon>Streptophyta</taxon>
        <taxon>Embryophyta</taxon>
        <taxon>Tracheophyta</taxon>
        <taxon>Spermatophyta</taxon>
        <taxon>Magnoliopsida</taxon>
        <taxon>eudicotyledons</taxon>
        <taxon>Gunneridae</taxon>
        <taxon>Pentapetalae</taxon>
        <taxon>asterids</taxon>
        <taxon>lamiids</taxon>
        <taxon>Lamiales</taxon>
        <taxon>Oleaceae</taxon>
        <taxon>Oleeae</taxon>
        <taxon>Fraxinus</taxon>
    </lineage>
</organism>
<evidence type="ECO:0000259" key="9">
    <source>
        <dbReference type="Pfam" id="PF07887"/>
    </source>
</evidence>
<evidence type="ECO:0000256" key="8">
    <source>
        <dbReference type="SAM" id="SignalP"/>
    </source>
</evidence>
<dbReference type="GO" id="GO:0003700">
    <property type="term" value="F:DNA-binding transcription factor activity"/>
    <property type="evidence" value="ECO:0007669"/>
    <property type="project" value="TreeGrafter"/>
</dbReference>
<evidence type="ECO:0000256" key="4">
    <source>
        <dbReference type="ARBA" id="ARBA00023125"/>
    </source>
</evidence>
<dbReference type="InterPro" id="IPR046830">
    <property type="entry name" value="Calmod_bind_M"/>
</dbReference>
<dbReference type="EMBL" id="OU503038">
    <property type="protein sequence ID" value="CAI9757477.1"/>
    <property type="molecule type" value="Genomic_DNA"/>
</dbReference>
<evidence type="ECO:0000256" key="5">
    <source>
        <dbReference type="ARBA" id="ARBA00023159"/>
    </source>
</evidence>
<dbReference type="InterPro" id="IPR046829">
    <property type="entry name" value="Calmod_bind_C"/>
</dbReference>
<feature type="domain" description="Calmodulin binding protein central" evidence="10">
    <location>
        <begin position="386"/>
        <end position="450"/>
    </location>
</feature>
<comment type="subcellular location">
    <subcellularLocation>
        <location evidence="1">Nucleus</location>
    </subcellularLocation>
</comment>
<sequence length="605" mass="68295">MATRVILALLFLFCVSQVSSDLRIDEETKHVSQAFHVFTRRTDRNMMQDTVPRISKYFDNRASVWVPAPAPTPTPAPAPAPAHRLDCGGLCKYRCSQHSRQNLCTRACGTCCVRCKCVPPGTSGNREMCGTCYTREMQRNLQMQDCNNGESELDSEHLLMALRKEAEQLVMVPWKSLIPIVEGCILKVGIHSAQQAIKPIMDDSIRKIKDEIESAVAKKLVSQKWNSTDETTTPIPRDYKLKFFDQVSDPVFTGMEIKGKEGTDIKVALVHDATEVPVDSGPESSTRVEIFLDAGVEDLNNSSVIGNDNPHFHTPINVKLEKGIGTLPKNVKLVHKSKWIKRCNRRLGARVAQIFDGSRIKEAFTESFAVLDKRRSLYEKHRQPSLFDKVWRLKNIAKNGARHIRLRKSNISTVQQFLFLHSVDPQRLQEIFGRCNPAAWRGTVYHASKCDIDDKKVYLHYSSSSAECKNGVVFDVVGQLKGVLRNNGYVPIESVAEAEKDDARKLLANAFENREEASACEYAKKATAFENWKDIDSFDDEASLLCKFPCIFNDENPTNSTGLDGHFAQYLGNADYLNEPPCEDPNSFSDPLPLWHFDDNYELWL</sequence>
<evidence type="ECO:0000259" key="11">
    <source>
        <dbReference type="Pfam" id="PF20452"/>
    </source>
</evidence>
<reference evidence="12" key="1">
    <citation type="submission" date="2023-05" db="EMBL/GenBank/DDBJ databases">
        <authorList>
            <person name="Huff M."/>
        </authorList>
    </citation>
    <scope>NUCLEOTIDE SEQUENCE</scope>
</reference>
<gene>
    <name evidence="12" type="ORF">FPE_LOCUS4907</name>
</gene>
<keyword evidence="7" id="KW-0539">Nucleus</keyword>
<keyword evidence="6" id="KW-0804">Transcription</keyword>
<evidence type="ECO:0000259" key="10">
    <source>
        <dbReference type="Pfam" id="PF20451"/>
    </source>
</evidence>
<feature type="signal peptide" evidence="8">
    <location>
        <begin position="1"/>
        <end position="20"/>
    </location>
</feature>
<keyword evidence="4" id="KW-0238">DNA-binding</keyword>
<comment type="similarity">
    <text evidence="2">Belongs to the plant ACBP60 protein family.</text>
</comment>
<evidence type="ECO:0000313" key="13">
    <source>
        <dbReference type="Proteomes" id="UP000834106"/>
    </source>
</evidence>
<keyword evidence="3" id="KW-0805">Transcription regulation</keyword>
<dbReference type="Pfam" id="PF02704">
    <property type="entry name" value="GASA"/>
    <property type="match status" value="1"/>
</dbReference>
<proteinExistence type="inferred from homology"/>
<dbReference type="InterPro" id="IPR012416">
    <property type="entry name" value="CBP60"/>
</dbReference>
<dbReference type="Pfam" id="PF20452">
    <property type="entry name" value="Calmod_bind_C"/>
    <property type="match status" value="1"/>
</dbReference>
<dbReference type="PANTHER" id="PTHR31713">
    <property type="entry name" value="OS02G0177800 PROTEIN"/>
    <property type="match status" value="1"/>
</dbReference>
<feature type="domain" description="Calmodulin binding protein-like N-terminal" evidence="9">
    <location>
        <begin position="239"/>
        <end position="372"/>
    </location>
</feature>
<dbReference type="Pfam" id="PF07887">
    <property type="entry name" value="Calmodulin_bind"/>
    <property type="match status" value="1"/>
</dbReference>
<name>A0AAD1YZC5_9LAMI</name>
<dbReference type="GO" id="GO:0080142">
    <property type="term" value="P:regulation of salicylic acid biosynthetic process"/>
    <property type="evidence" value="ECO:0007669"/>
    <property type="project" value="TreeGrafter"/>
</dbReference>
<dbReference type="PANTHER" id="PTHR31713:SF14">
    <property type="entry name" value="CALMODULIN-BINDING PROTEIN 60 A"/>
    <property type="match status" value="1"/>
</dbReference>
<dbReference type="Proteomes" id="UP000834106">
    <property type="component" value="Chromosome 3"/>
</dbReference>
<dbReference type="Pfam" id="PF20451">
    <property type="entry name" value="Calmod_bind_M"/>
    <property type="match status" value="1"/>
</dbReference>
<evidence type="ECO:0000256" key="1">
    <source>
        <dbReference type="ARBA" id="ARBA00004123"/>
    </source>
</evidence>
<protein>
    <submittedName>
        <fullName evidence="12">Uncharacterized protein</fullName>
    </submittedName>
</protein>
<keyword evidence="8" id="KW-0732">Signal</keyword>
<dbReference type="AlphaFoldDB" id="A0AAD1YZC5"/>
<evidence type="ECO:0000256" key="3">
    <source>
        <dbReference type="ARBA" id="ARBA00023015"/>
    </source>
</evidence>
<evidence type="ECO:0000256" key="2">
    <source>
        <dbReference type="ARBA" id="ARBA00007214"/>
    </source>
</evidence>
<dbReference type="InterPro" id="IPR003854">
    <property type="entry name" value="GASA"/>
</dbReference>
<feature type="domain" description="Calmodulin binding protein C-terminal" evidence="11">
    <location>
        <begin position="456"/>
        <end position="516"/>
    </location>
</feature>
<keyword evidence="5" id="KW-0010">Activator</keyword>
<dbReference type="GO" id="GO:0043565">
    <property type="term" value="F:sequence-specific DNA binding"/>
    <property type="evidence" value="ECO:0007669"/>
    <property type="project" value="TreeGrafter"/>
</dbReference>